<evidence type="ECO:0000313" key="2">
    <source>
        <dbReference type="Proteomes" id="UP000031668"/>
    </source>
</evidence>
<keyword evidence="2" id="KW-1185">Reference proteome</keyword>
<comment type="caution">
    <text evidence="1">The sequence shown here is derived from an EMBL/GenBank/DDBJ whole genome shotgun (WGS) entry which is preliminary data.</text>
</comment>
<sequence>MVEKVFYMMILEQESLENFLMDHDFDVNVRWRMKKRNIAGIYVAKILSQGSFNPLERGILKIEIARHDNYKLGERIETLVTGETPIPAIKVQIDELLLRGKRQLRKGECVRGAKIFPWQIRKNGLE</sequence>
<reference evidence="1 2" key="1">
    <citation type="journal article" date="2014" name="Genome Biol. Evol.">
        <title>The genome of the myxosporean Thelohanellus kitauei shows adaptations to nutrient acquisition within its fish host.</title>
        <authorList>
            <person name="Yang Y."/>
            <person name="Xiong J."/>
            <person name="Zhou Z."/>
            <person name="Huo F."/>
            <person name="Miao W."/>
            <person name="Ran C."/>
            <person name="Liu Y."/>
            <person name="Zhang J."/>
            <person name="Feng J."/>
            <person name="Wang M."/>
            <person name="Wang M."/>
            <person name="Wang L."/>
            <person name="Yao B."/>
        </authorList>
    </citation>
    <scope>NUCLEOTIDE SEQUENCE [LARGE SCALE GENOMIC DNA]</scope>
    <source>
        <strain evidence="1">Wuqing</strain>
    </source>
</reference>
<dbReference type="EMBL" id="JWZT01002668">
    <property type="protein sequence ID" value="KII68914.1"/>
    <property type="molecule type" value="Genomic_DNA"/>
</dbReference>
<accession>A0A0C2IU21</accession>
<proteinExistence type="predicted"/>
<protein>
    <submittedName>
        <fullName evidence="1">Uncharacterized protein</fullName>
    </submittedName>
</protein>
<dbReference type="AlphaFoldDB" id="A0A0C2IU21"/>
<organism evidence="1 2">
    <name type="scientific">Thelohanellus kitauei</name>
    <name type="common">Myxosporean</name>
    <dbReference type="NCBI Taxonomy" id="669202"/>
    <lineage>
        <taxon>Eukaryota</taxon>
        <taxon>Metazoa</taxon>
        <taxon>Cnidaria</taxon>
        <taxon>Myxozoa</taxon>
        <taxon>Myxosporea</taxon>
        <taxon>Bivalvulida</taxon>
        <taxon>Platysporina</taxon>
        <taxon>Myxobolidae</taxon>
        <taxon>Thelohanellus</taxon>
    </lineage>
</organism>
<gene>
    <name evidence="1" type="ORF">RF11_03822</name>
</gene>
<name>A0A0C2IU21_THEKT</name>
<evidence type="ECO:0000313" key="1">
    <source>
        <dbReference type="EMBL" id="KII68914.1"/>
    </source>
</evidence>
<dbReference type="Proteomes" id="UP000031668">
    <property type="component" value="Unassembled WGS sequence"/>
</dbReference>